<evidence type="ECO:0000256" key="3">
    <source>
        <dbReference type="ARBA" id="ARBA00022527"/>
    </source>
</evidence>
<name>A0ABQ6M5Y6_9STRA</name>
<dbReference type="PROSITE" id="PS51285">
    <property type="entry name" value="AGC_KINASE_CTER"/>
    <property type="match status" value="1"/>
</dbReference>
<evidence type="ECO:0000256" key="5">
    <source>
        <dbReference type="ARBA" id="ARBA00022741"/>
    </source>
</evidence>
<evidence type="ECO:0000313" key="16">
    <source>
        <dbReference type="Proteomes" id="UP001165060"/>
    </source>
</evidence>
<dbReference type="PIRSF" id="PIRSF000559">
    <property type="entry name" value="cGMP-dep_kinase"/>
    <property type="match status" value="1"/>
</dbReference>
<dbReference type="Pfam" id="PF00069">
    <property type="entry name" value="Pkinase"/>
    <property type="match status" value="1"/>
</dbReference>
<feature type="binding site" evidence="10">
    <location>
        <position position="476"/>
    </location>
    <ligand>
        <name>ATP</name>
        <dbReference type="ChEBI" id="CHEBI:30616"/>
    </ligand>
</feature>
<dbReference type="PROSITE" id="PS00889">
    <property type="entry name" value="CNMP_BINDING_2"/>
    <property type="match status" value="2"/>
</dbReference>
<evidence type="ECO:0000256" key="10">
    <source>
        <dbReference type="PROSITE-ProRule" id="PRU10141"/>
    </source>
</evidence>
<evidence type="ECO:0000256" key="11">
    <source>
        <dbReference type="SAM" id="MobiDB-lite"/>
    </source>
</evidence>
<keyword evidence="3" id="KW-0723">Serine/threonine-protein kinase</keyword>
<dbReference type="CDD" id="cd00038">
    <property type="entry name" value="CAP_ED"/>
    <property type="match status" value="3"/>
</dbReference>
<protein>
    <recommendedName>
        <fullName evidence="2">cGMP-dependent protein kinase</fullName>
        <ecNumber evidence="2">2.7.11.12</ecNumber>
    </recommendedName>
</protein>
<feature type="region of interest" description="Disordered" evidence="11">
    <location>
        <begin position="737"/>
        <end position="759"/>
    </location>
</feature>
<dbReference type="PANTHER" id="PTHR24353">
    <property type="entry name" value="CYCLIC NUCLEOTIDE-DEPENDENT PROTEIN KINASE"/>
    <property type="match status" value="1"/>
</dbReference>
<dbReference type="Proteomes" id="UP001165060">
    <property type="component" value="Unassembled WGS sequence"/>
</dbReference>
<gene>
    <name evidence="15" type="ORF">TeGR_g5426</name>
</gene>
<dbReference type="InterPro" id="IPR011009">
    <property type="entry name" value="Kinase-like_dom_sf"/>
</dbReference>
<dbReference type="InterPro" id="IPR002374">
    <property type="entry name" value="cGMP_dep_kinase"/>
</dbReference>
<dbReference type="PROSITE" id="PS00107">
    <property type="entry name" value="PROTEIN_KINASE_ATP"/>
    <property type="match status" value="1"/>
</dbReference>
<dbReference type="EC" id="2.7.11.12" evidence="2"/>
<feature type="domain" description="Cyclic nucleotide-binding" evidence="13">
    <location>
        <begin position="67"/>
        <end position="182"/>
    </location>
</feature>
<dbReference type="Gene3D" id="3.30.200.20">
    <property type="entry name" value="Phosphorylase Kinase, domain 1"/>
    <property type="match status" value="1"/>
</dbReference>
<feature type="domain" description="Cyclic nucleotide-binding" evidence="13">
    <location>
        <begin position="306"/>
        <end position="427"/>
    </location>
</feature>
<dbReference type="Gene3D" id="2.60.120.10">
    <property type="entry name" value="Jelly Rolls"/>
    <property type="match status" value="3"/>
</dbReference>
<dbReference type="PANTHER" id="PTHR24353:SF143">
    <property type="entry name" value="PROTEIN KINASE DOMAIN-CONTAINING PROTEIN"/>
    <property type="match status" value="1"/>
</dbReference>
<dbReference type="InterPro" id="IPR000961">
    <property type="entry name" value="AGC-kinase_C"/>
</dbReference>
<comment type="catalytic activity">
    <reaction evidence="8">
        <text>L-threonyl-[protein] + ATP = O-phospho-L-threonyl-[protein] + ADP + H(+)</text>
        <dbReference type="Rhea" id="RHEA:46608"/>
        <dbReference type="Rhea" id="RHEA-COMP:11060"/>
        <dbReference type="Rhea" id="RHEA-COMP:11605"/>
        <dbReference type="ChEBI" id="CHEBI:15378"/>
        <dbReference type="ChEBI" id="CHEBI:30013"/>
        <dbReference type="ChEBI" id="CHEBI:30616"/>
        <dbReference type="ChEBI" id="CHEBI:61977"/>
        <dbReference type="ChEBI" id="CHEBI:456216"/>
        <dbReference type="EC" id="2.7.11.12"/>
    </reaction>
</comment>
<dbReference type="InterPro" id="IPR000719">
    <property type="entry name" value="Prot_kinase_dom"/>
</dbReference>
<dbReference type="InterPro" id="IPR018488">
    <property type="entry name" value="cNMP-bd_CS"/>
</dbReference>
<evidence type="ECO:0000256" key="8">
    <source>
        <dbReference type="ARBA" id="ARBA00047298"/>
    </source>
</evidence>
<evidence type="ECO:0000259" key="12">
    <source>
        <dbReference type="PROSITE" id="PS50011"/>
    </source>
</evidence>
<feature type="domain" description="Protein kinase" evidence="12">
    <location>
        <begin position="447"/>
        <end position="706"/>
    </location>
</feature>
<comment type="catalytic activity">
    <reaction evidence="9">
        <text>L-seryl-[protein] + ATP = O-phospho-L-seryl-[protein] + ADP + H(+)</text>
        <dbReference type="Rhea" id="RHEA:17989"/>
        <dbReference type="Rhea" id="RHEA-COMP:9863"/>
        <dbReference type="Rhea" id="RHEA-COMP:11604"/>
        <dbReference type="ChEBI" id="CHEBI:15378"/>
        <dbReference type="ChEBI" id="CHEBI:29999"/>
        <dbReference type="ChEBI" id="CHEBI:30616"/>
        <dbReference type="ChEBI" id="CHEBI:83421"/>
        <dbReference type="ChEBI" id="CHEBI:456216"/>
        <dbReference type="EC" id="2.7.11.12"/>
    </reaction>
</comment>
<dbReference type="PROSITE" id="PS50011">
    <property type="entry name" value="PROTEIN_KINASE_DOM"/>
    <property type="match status" value="1"/>
</dbReference>
<evidence type="ECO:0000256" key="7">
    <source>
        <dbReference type="ARBA" id="ARBA00022840"/>
    </source>
</evidence>
<dbReference type="PRINTS" id="PR00103">
    <property type="entry name" value="CAMPKINASE"/>
</dbReference>
<sequence length="759" mass="83995">SPPKAGNKDRGSVITEKKLEIAMKTKRRQQNVFAEAPDMTGSFQTARFPKSPYVKGTIRSALLGNFVFSTLTPAEVEDFIDYMKMEKFEEGANVIKQGEPGDYFYVVESGSFTYLVDGKPVGNAHPGSSFGELALMYNSPRAATVRADSDSVVWSLNRLTFRTILANAASMQTDKIVESLMKVELLKDLKQPQFVALAGAVQLVTYTPGDVIIQKGSAGSIFYMIKSGTVVVSDAGGGSKSQKIGAGDYFGEKALLTGEPRAANITADTAVTVMALDREDFNTILGDMRDLMESNLNLRILSGVPLLNKLSDSEVSAVAAQMQLKSFKKDAKIIAQSSTGTEFYIIKSGECIAQQTQEDGKVKNLKKLRDGDFFGEMALINNEPRVCDIVAISDSVDIYTLDRAIFERILGSLSEIMKRTVSKRTKQNQAGAETSATSLRDIPKSQLKEIAFLGTGTFGRVSLVQDKKTGEVMALKAMSKAQIVAHRQQTNVMNEKNIMVQCNSPFILKLFSTYKDSQKLYLLMEFCQGGELFTVLHTPQRDGVPNPQAKFYAVCVLLGLQHMASKEIAYRDLKPENALVDKDGYVKIIDMGFAKVVKSKTFTLCGTPEYLAPEIVLGRGHNMGVDHWAFGILCYEMIAGYSPFADLQGMDQVVICQNIVKGKLTFPRGFDPDCKELVKKLLVRDPCQRLGMTKGGVQAVCDQKWFSDIDYNKFQNHEVKAPWIPDCKDPTDTSNFDPYDQEEYYDPNFKDSGNWDKDF</sequence>
<reference evidence="15 16" key="1">
    <citation type="journal article" date="2023" name="Commun. Biol.">
        <title>Genome analysis of Parmales, the sister group of diatoms, reveals the evolutionary specialization of diatoms from phago-mixotrophs to photoautotrophs.</title>
        <authorList>
            <person name="Ban H."/>
            <person name="Sato S."/>
            <person name="Yoshikawa S."/>
            <person name="Yamada K."/>
            <person name="Nakamura Y."/>
            <person name="Ichinomiya M."/>
            <person name="Sato N."/>
            <person name="Blanc-Mathieu R."/>
            <person name="Endo H."/>
            <person name="Kuwata A."/>
            <person name="Ogata H."/>
        </authorList>
    </citation>
    <scope>NUCLEOTIDE SEQUENCE [LARGE SCALE GENOMIC DNA]</scope>
</reference>
<dbReference type="SUPFAM" id="SSF56112">
    <property type="entry name" value="Protein kinase-like (PK-like)"/>
    <property type="match status" value="1"/>
</dbReference>
<evidence type="ECO:0000256" key="4">
    <source>
        <dbReference type="ARBA" id="ARBA00022679"/>
    </source>
</evidence>
<dbReference type="SUPFAM" id="SSF51206">
    <property type="entry name" value="cAMP-binding domain-like"/>
    <property type="match status" value="3"/>
</dbReference>
<evidence type="ECO:0000259" key="13">
    <source>
        <dbReference type="PROSITE" id="PS50042"/>
    </source>
</evidence>
<evidence type="ECO:0000256" key="2">
    <source>
        <dbReference type="ARBA" id="ARBA00012428"/>
    </source>
</evidence>
<keyword evidence="16" id="KW-1185">Reference proteome</keyword>
<dbReference type="EMBL" id="BRYB01002471">
    <property type="protein sequence ID" value="GMI20081.1"/>
    <property type="molecule type" value="Genomic_DNA"/>
</dbReference>
<dbReference type="SMART" id="SM00220">
    <property type="entry name" value="S_TKc"/>
    <property type="match status" value="1"/>
</dbReference>
<dbReference type="InterPro" id="IPR014710">
    <property type="entry name" value="RmlC-like_jellyroll"/>
</dbReference>
<dbReference type="InterPro" id="IPR017441">
    <property type="entry name" value="Protein_kinase_ATP_BS"/>
</dbReference>
<comment type="caution">
    <text evidence="15">The sequence shown here is derived from an EMBL/GenBank/DDBJ whole genome shotgun (WGS) entry which is preliminary data.</text>
</comment>
<keyword evidence="6" id="KW-0418">Kinase</keyword>
<dbReference type="PROSITE" id="PS00888">
    <property type="entry name" value="CNMP_BINDING_1"/>
    <property type="match status" value="1"/>
</dbReference>
<dbReference type="Gene3D" id="1.10.510.10">
    <property type="entry name" value="Transferase(Phosphotransferase) domain 1"/>
    <property type="match status" value="1"/>
</dbReference>
<evidence type="ECO:0000256" key="9">
    <source>
        <dbReference type="ARBA" id="ARBA00047462"/>
    </source>
</evidence>
<dbReference type="SMART" id="SM00133">
    <property type="entry name" value="S_TK_X"/>
    <property type="match status" value="1"/>
</dbReference>
<dbReference type="SMART" id="SM00100">
    <property type="entry name" value="cNMP"/>
    <property type="match status" value="3"/>
</dbReference>
<feature type="domain" description="AGC-kinase C-terminal" evidence="14">
    <location>
        <begin position="707"/>
        <end position="759"/>
    </location>
</feature>
<comment type="similarity">
    <text evidence="1">Belongs to the protein kinase superfamily. AGC Ser/Thr protein kinase family. cGMP subfamily.</text>
</comment>
<feature type="domain" description="Cyclic nucleotide-binding" evidence="13">
    <location>
        <begin position="185"/>
        <end position="302"/>
    </location>
</feature>
<dbReference type="Pfam" id="PF00027">
    <property type="entry name" value="cNMP_binding"/>
    <property type="match status" value="3"/>
</dbReference>
<evidence type="ECO:0000256" key="1">
    <source>
        <dbReference type="ARBA" id="ARBA00006352"/>
    </source>
</evidence>
<proteinExistence type="inferred from homology"/>
<accession>A0ABQ6M5Y6</accession>
<organism evidence="15 16">
    <name type="scientific">Tetraparma gracilis</name>
    <dbReference type="NCBI Taxonomy" id="2962635"/>
    <lineage>
        <taxon>Eukaryota</taxon>
        <taxon>Sar</taxon>
        <taxon>Stramenopiles</taxon>
        <taxon>Ochrophyta</taxon>
        <taxon>Bolidophyceae</taxon>
        <taxon>Parmales</taxon>
        <taxon>Triparmaceae</taxon>
        <taxon>Tetraparma</taxon>
    </lineage>
</organism>
<evidence type="ECO:0000259" key="14">
    <source>
        <dbReference type="PROSITE" id="PS51285"/>
    </source>
</evidence>
<feature type="non-terminal residue" evidence="15">
    <location>
        <position position="1"/>
    </location>
</feature>
<evidence type="ECO:0000256" key="6">
    <source>
        <dbReference type="ARBA" id="ARBA00022777"/>
    </source>
</evidence>
<dbReference type="PROSITE" id="PS50042">
    <property type="entry name" value="CNMP_BINDING_3"/>
    <property type="match status" value="3"/>
</dbReference>
<dbReference type="InterPro" id="IPR000595">
    <property type="entry name" value="cNMP-bd_dom"/>
</dbReference>
<keyword evidence="7 10" id="KW-0067">ATP-binding</keyword>
<dbReference type="InterPro" id="IPR018490">
    <property type="entry name" value="cNMP-bd_dom_sf"/>
</dbReference>
<evidence type="ECO:0000313" key="15">
    <source>
        <dbReference type="EMBL" id="GMI20081.1"/>
    </source>
</evidence>
<keyword evidence="5 10" id="KW-0547">Nucleotide-binding</keyword>
<keyword evidence="4" id="KW-0808">Transferase</keyword>